<evidence type="ECO:0000313" key="2">
    <source>
        <dbReference type="Proteomes" id="UP000677918"/>
    </source>
</evidence>
<dbReference type="EMBL" id="BOVK01000109">
    <property type="protein sequence ID" value="GIQ71544.1"/>
    <property type="molecule type" value="Genomic_DNA"/>
</dbReference>
<dbReference type="AlphaFoldDB" id="A0A8J4H953"/>
<comment type="caution">
    <text evidence="1">The sequence shown here is derived from an EMBL/GenBank/DDBJ whole genome shotgun (WGS) entry which is preliminary data.</text>
</comment>
<name>A0A8J4H953_9BACL</name>
<accession>A0A8J4H953</accession>
<evidence type="ECO:0000313" key="1">
    <source>
        <dbReference type="EMBL" id="GIQ71544.1"/>
    </source>
</evidence>
<proteinExistence type="predicted"/>
<gene>
    <name evidence="1" type="ORF">XYCOK13_43680</name>
</gene>
<organism evidence="1 2">
    <name type="scientific">Xylanibacillus composti</name>
    <dbReference type="NCBI Taxonomy" id="1572762"/>
    <lineage>
        <taxon>Bacteria</taxon>
        <taxon>Bacillati</taxon>
        <taxon>Bacillota</taxon>
        <taxon>Bacilli</taxon>
        <taxon>Bacillales</taxon>
        <taxon>Paenibacillaceae</taxon>
        <taxon>Xylanibacillus</taxon>
    </lineage>
</organism>
<reference evidence="1" key="1">
    <citation type="submission" date="2021-04" db="EMBL/GenBank/DDBJ databases">
        <title>Draft genome sequence of Xylanibacillus composti strain K13.</title>
        <authorList>
            <person name="Uke A."/>
            <person name="Chhe C."/>
            <person name="Baramee S."/>
            <person name="Kosugi A."/>
        </authorList>
    </citation>
    <scope>NUCLEOTIDE SEQUENCE</scope>
    <source>
        <strain evidence="1">K13</strain>
    </source>
</reference>
<dbReference type="Proteomes" id="UP000677918">
    <property type="component" value="Unassembled WGS sequence"/>
</dbReference>
<keyword evidence="2" id="KW-1185">Reference proteome</keyword>
<protein>
    <submittedName>
        <fullName evidence="1">Uncharacterized protein</fullName>
    </submittedName>
</protein>
<sequence length="53" mass="6000">MALVRTVAQRSGLQRQESLRMIRVLATGIQLDHEGMLAREAWSGLDLRGEHLE</sequence>